<evidence type="ECO:0000313" key="2">
    <source>
        <dbReference type="EMBL" id="KXS94330.1"/>
    </source>
</evidence>
<dbReference type="AlphaFoldDB" id="A0A139GVX0"/>
<gene>
    <name evidence="2" type="ORF">AC578_7043</name>
</gene>
<feature type="region of interest" description="Disordered" evidence="1">
    <location>
        <begin position="118"/>
        <end position="147"/>
    </location>
</feature>
<keyword evidence="3" id="KW-1185">Reference proteome</keyword>
<evidence type="ECO:0000313" key="3">
    <source>
        <dbReference type="Proteomes" id="UP000070133"/>
    </source>
</evidence>
<evidence type="ECO:0000256" key="1">
    <source>
        <dbReference type="SAM" id="MobiDB-lite"/>
    </source>
</evidence>
<comment type="caution">
    <text evidence="2">The sequence shown here is derived from an EMBL/GenBank/DDBJ whole genome shotgun (WGS) entry which is preliminary data.</text>
</comment>
<feature type="compositionally biased region" description="Polar residues" evidence="1">
    <location>
        <begin position="118"/>
        <end position="134"/>
    </location>
</feature>
<organism evidence="2 3">
    <name type="scientific">Pseudocercospora eumusae</name>
    <dbReference type="NCBI Taxonomy" id="321146"/>
    <lineage>
        <taxon>Eukaryota</taxon>
        <taxon>Fungi</taxon>
        <taxon>Dikarya</taxon>
        <taxon>Ascomycota</taxon>
        <taxon>Pezizomycotina</taxon>
        <taxon>Dothideomycetes</taxon>
        <taxon>Dothideomycetidae</taxon>
        <taxon>Mycosphaerellales</taxon>
        <taxon>Mycosphaerellaceae</taxon>
        <taxon>Pseudocercospora</taxon>
    </lineage>
</organism>
<reference evidence="2 3" key="1">
    <citation type="submission" date="2015-07" db="EMBL/GenBank/DDBJ databases">
        <title>Comparative genomics of the Sigatoka disease complex on banana suggests a link between parallel evolutionary changes in Pseudocercospora fijiensis and Pseudocercospora eumusae and increased virulence on the banana host.</title>
        <authorList>
            <person name="Chang T.-C."/>
            <person name="Salvucci A."/>
            <person name="Crous P.W."/>
            <person name="Stergiopoulos I."/>
        </authorList>
    </citation>
    <scope>NUCLEOTIDE SEQUENCE [LARGE SCALE GENOMIC DNA]</scope>
    <source>
        <strain evidence="2 3">CBS 114824</strain>
    </source>
</reference>
<sequence>MESPDIAMDEQKPTTEFSEMKGRLIRQNRELASISFSLGLRIQNCSVKPASWLELSVQNEIVHGIRDIDAEILIALVLAEGFLAEHLQYLFTSYHGNGDEHSMAQNLPSLHVYTTLSMNNAPPSQHHLQQSRSGFNAEHQKTQSKGAEPAITQAALPHLRAAANVFQAAIDMERPTVQPKLESHPVKINPEPTPAALKPQPALMAPAPIMTPKPTAMLIPAASPGDIAHKERSSGYMLNLVEAAMEMDAVKE</sequence>
<accession>A0A139GVX0</accession>
<proteinExistence type="predicted"/>
<name>A0A139GVX0_9PEZI</name>
<dbReference type="Proteomes" id="UP000070133">
    <property type="component" value="Unassembled WGS sequence"/>
</dbReference>
<dbReference type="EMBL" id="LFZN01000299">
    <property type="protein sequence ID" value="KXS94330.1"/>
    <property type="molecule type" value="Genomic_DNA"/>
</dbReference>
<protein>
    <submittedName>
        <fullName evidence="2">Uncharacterized protein</fullName>
    </submittedName>
</protein>